<dbReference type="InterPro" id="IPR017896">
    <property type="entry name" value="4Fe4S_Fe-S-bd"/>
</dbReference>
<accession>A0ABQ2HBJ6</accession>
<dbReference type="EMBL" id="BMLI01000001">
    <property type="protein sequence ID" value="GGM73120.1"/>
    <property type="molecule type" value="Genomic_DNA"/>
</dbReference>
<evidence type="ECO:0000259" key="7">
    <source>
        <dbReference type="PROSITE" id="PS51379"/>
    </source>
</evidence>
<dbReference type="Proteomes" id="UP000632339">
    <property type="component" value="Unassembled WGS sequence"/>
</dbReference>
<sequence length="388" mass="42152">MSEYFKNISDGISTTLTGMRLTLRHLWNARKSRKPADIRSSDFYDQQDGIVTIQYPLETIPIPDNGRYRLHNEMDDCIVCDKCAKVCPVDCIDIEPIKAVEDVGRASDGSPIRLYAARFDIDMAKCCYCGLCTTVCPTECLTMTKTFDYSELDVRDMVYNYSNLTTEQADEKRALLEQFQREKEALKAAKAAGATATSPTSASAVPGNAAPGAAAPGAAAPGAVAPARPVFKPTIKPKTTEEAVAKAEPTEAAEPTRPAPKPAFKPVMKPKAPAENAPTETEPTEKPAAAKPIFRPTQKPKVVPDENIEKPVSGTQTEPVEKPAEPVEKPVAKAPFRPTMKPKVVSDENVEKPVAETPSEHVEKPAEPVEKPAAKAPFRPTMKPKPKE</sequence>
<proteinExistence type="predicted"/>
<evidence type="ECO:0000256" key="4">
    <source>
        <dbReference type="ARBA" id="ARBA00023004"/>
    </source>
</evidence>
<keyword evidence="1" id="KW-0004">4Fe-4S</keyword>
<dbReference type="RefSeq" id="WP_019941430.1">
    <property type="nucleotide sequence ID" value="NZ_BMLI01000001.1"/>
</dbReference>
<dbReference type="PROSITE" id="PS00198">
    <property type="entry name" value="4FE4S_FER_1"/>
    <property type="match status" value="2"/>
</dbReference>
<evidence type="ECO:0000256" key="1">
    <source>
        <dbReference type="ARBA" id="ARBA00022485"/>
    </source>
</evidence>
<organism evidence="8 9">
    <name type="scientific">Dyadobacter beijingensis</name>
    <dbReference type="NCBI Taxonomy" id="365489"/>
    <lineage>
        <taxon>Bacteria</taxon>
        <taxon>Pseudomonadati</taxon>
        <taxon>Bacteroidota</taxon>
        <taxon>Cytophagia</taxon>
        <taxon>Cytophagales</taxon>
        <taxon>Spirosomataceae</taxon>
        <taxon>Dyadobacter</taxon>
    </lineage>
</organism>
<feature type="compositionally biased region" description="Basic and acidic residues" evidence="6">
    <location>
        <begin position="319"/>
        <end position="331"/>
    </location>
</feature>
<keyword evidence="3" id="KW-0677">Repeat</keyword>
<feature type="compositionally biased region" description="Basic and acidic residues" evidence="6">
    <location>
        <begin position="344"/>
        <end position="373"/>
    </location>
</feature>
<evidence type="ECO:0000256" key="2">
    <source>
        <dbReference type="ARBA" id="ARBA00022723"/>
    </source>
</evidence>
<evidence type="ECO:0000256" key="5">
    <source>
        <dbReference type="ARBA" id="ARBA00023014"/>
    </source>
</evidence>
<reference evidence="9" key="1">
    <citation type="journal article" date="2019" name="Int. J. Syst. Evol. Microbiol.">
        <title>The Global Catalogue of Microorganisms (GCM) 10K type strain sequencing project: providing services to taxonomists for standard genome sequencing and annotation.</title>
        <authorList>
            <consortium name="The Broad Institute Genomics Platform"/>
            <consortium name="The Broad Institute Genome Sequencing Center for Infectious Disease"/>
            <person name="Wu L."/>
            <person name="Ma J."/>
        </authorList>
    </citation>
    <scope>NUCLEOTIDE SEQUENCE [LARGE SCALE GENOMIC DNA]</scope>
    <source>
        <strain evidence="9">CGMCC 1.6375</strain>
    </source>
</reference>
<dbReference type="InterPro" id="IPR017900">
    <property type="entry name" value="4Fe4S_Fe_S_CS"/>
</dbReference>
<evidence type="ECO:0000313" key="8">
    <source>
        <dbReference type="EMBL" id="GGM73120.1"/>
    </source>
</evidence>
<dbReference type="PROSITE" id="PS51379">
    <property type="entry name" value="4FE4S_FER_2"/>
    <property type="match status" value="2"/>
</dbReference>
<dbReference type="InterPro" id="IPR010226">
    <property type="entry name" value="NADH_quinone_OxRdtase_chainI"/>
</dbReference>
<evidence type="ECO:0000313" key="9">
    <source>
        <dbReference type="Proteomes" id="UP000632339"/>
    </source>
</evidence>
<keyword evidence="2" id="KW-0479">Metal-binding</keyword>
<evidence type="ECO:0000256" key="3">
    <source>
        <dbReference type="ARBA" id="ARBA00022737"/>
    </source>
</evidence>
<protein>
    <recommendedName>
        <fullName evidence="7">4Fe-4S ferredoxin-type domain-containing protein</fullName>
    </recommendedName>
</protein>
<feature type="region of interest" description="Disordered" evidence="6">
    <location>
        <begin position="190"/>
        <end position="388"/>
    </location>
</feature>
<comment type="caution">
    <text evidence="8">The sequence shown here is derived from an EMBL/GenBank/DDBJ whole genome shotgun (WGS) entry which is preliminary data.</text>
</comment>
<dbReference type="Gene3D" id="3.30.70.3270">
    <property type="match status" value="1"/>
</dbReference>
<feature type="domain" description="4Fe-4S ferredoxin-type" evidence="7">
    <location>
        <begin position="66"/>
        <end position="97"/>
    </location>
</feature>
<gene>
    <name evidence="8" type="ORF">GCM10010967_00760</name>
</gene>
<feature type="domain" description="4Fe-4S ferredoxin-type" evidence="7">
    <location>
        <begin position="117"/>
        <end position="146"/>
    </location>
</feature>
<dbReference type="SUPFAM" id="SSF54862">
    <property type="entry name" value="4Fe-4S ferredoxins"/>
    <property type="match status" value="1"/>
</dbReference>
<feature type="compositionally biased region" description="Low complexity" evidence="6">
    <location>
        <begin position="269"/>
        <end position="292"/>
    </location>
</feature>
<keyword evidence="4" id="KW-0408">Iron</keyword>
<name>A0ABQ2HBJ6_9BACT</name>
<feature type="compositionally biased region" description="Low complexity" evidence="6">
    <location>
        <begin position="190"/>
        <end position="227"/>
    </location>
</feature>
<dbReference type="Pfam" id="PF12838">
    <property type="entry name" value="Fer4_7"/>
    <property type="match status" value="1"/>
</dbReference>
<keyword evidence="5" id="KW-0411">Iron-sulfur</keyword>
<keyword evidence="9" id="KW-1185">Reference proteome</keyword>
<evidence type="ECO:0000256" key="6">
    <source>
        <dbReference type="SAM" id="MobiDB-lite"/>
    </source>
</evidence>
<feature type="compositionally biased region" description="Basic and acidic residues" evidence="6">
    <location>
        <begin position="238"/>
        <end position="249"/>
    </location>
</feature>
<dbReference type="PANTHER" id="PTHR10849">
    <property type="entry name" value="NADH DEHYDROGENASE UBIQUINONE IRON-SULFUR PROTEIN 8, MITOCHONDRIAL"/>
    <property type="match status" value="1"/>
</dbReference>